<evidence type="ECO:0000313" key="4">
    <source>
        <dbReference type="Proteomes" id="UP000315017"/>
    </source>
</evidence>
<evidence type="ECO:0000256" key="2">
    <source>
        <dbReference type="ARBA" id="ARBA00023315"/>
    </source>
</evidence>
<dbReference type="GO" id="GO:0016779">
    <property type="term" value="F:nucleotidyltransferase activity"/>
    <property type="evidence" value="ECO:0007669"/>
    <property type="project" value="UniProtKB-ARBA"/>
</dbReference>
<dbReference type="Pfam" id="PF13562">
    <property type="entry name" value="NTP_transf_4"/>
    <property type="match status" value="1"/>
</dbReference>
<dbReference type="CDD" id="cd05635">
    <property type="entry name" value="LbH_unknown"/>
    <property type="match status" value="1"/>
</dbReference>
<dbReference type="Gene3D" id="2.160.10.10">
    <property type="entry name" value="Hexapeptide repeat proteins"/>
    <property type="match status" value="1"/>
</dbReference>
<dbReference type="InterPro" id="IPR050065">
    <property type="entry name" value="GlmU-like"/>
</dbReference>
<dbReference type="AlphaFoldDB" id="A0A517YIF6"/>
<evidence type="ECO:0000256" key="1">
    <source>
        <dbReference type="ARBA" id="ARBA00022679"/>
    </source>
</evidence>
<evidence type="ECO:0000313" key="3">
    <source>
        <dbReference type="EMBL" id="QDU30009.1"/>
    </source>
</evidence>
<dbReference type="PANTHER" id="PTHR43584:SF9">
    <property type="entry name" value="TRANSFERASE HEXAPEPTIDE REPEAT CONTAINING PROTEIN"/>
    <property type="match status" value="1"/>
</dbReference>
<dbReference type="SUPFAM" id="SSF51161">
    <property type="entry name" value="Trimeric LpxA-like enzymes"/>
    <property type="match status" value="1"/>
</dbReference>
<proteinExistence type="predicted"/>
<sequence>MRYNGACPLTLPEPAMQIIVFEDEWINRLFPITVGRAAYAMTCGSYRLIDWLGELSTELGASLRGIVRPHLTTIQQVDYPQFTAVPANGEATALLVNARLVPSVGTFETLKQLVAEGRPGTVRDGETIAAALIHREGPQPPSHADVNRFHEYLHTPALWKLPVIERDLPLLTWPHDLVRYNLSIIAASLERRIASGKYQEIADGVFAATGALLGQYCTTDTSKGPVLLDENATVGPYSFLRGPAYLGPRARVIEHSAIKDAVSLGHTTKIGGEVEASIVEPYTNKQHHGFLGHSYLGSWINLGAGTCNSDLKNTYGNVKMDYRGEAVQTGMQFVGCMMGDYSKSAINTGIFTGKTVGCCSMLYGYVTTNVASFVNYARLFGQVTELPADIMIATQQRMFARRSVQQRPCDAQLIHDMYELTRNERQLAGEPLQL</sequence>
<protein>
    <recommendedName>
        <fullName evidence="5">Glucose-1-phosphate thymidylyltransferase</fullName>
    </recommendedName>
</protein>
<dbReference type="KEGG" id="aagg:ETAA8_51270"/>
<dbReference type="PANTHER" id="PTHR43584">
    <property type="entry name" value="NUCLEOTIDYL TRANSFERASE"/>
    <property type="match status" value="1"/>
</dbReference>
<accession>A0A517YIF6</accession>
<gene>
    <name evidence="3" type="ORF">ETAA8_51270</name>
</gene>
<dbReference type="GO" id="GO:0016746">
    <property type="term" value="F:acyltransferase activity"/>
    <property type="evidence" value="ECO:0007669"/>
    <property type="project" value="UniProtKB-KW"/>
</dbReference>
<name>A0A517YIF6_9BACT</name>
<dbReference type="NCBIfam" id="TIGR03991">
    <property type="entry name" value="alt_bact_glmU"/>
    <property type="match status" value="1"/>
</dbReference>
<evidence type="ECO:0008006" key="5">
    <source>
        <dbReference type="Google" id="ProtNLM"/>
    </source>
</evidence>
<dbReference type="Proteomes" id="UP000315017">
    <property type="component" value="Chromosome"/>
</dbReference>
<keyword evidence="1" id="KW-0808">Transferase</keyword>
<dbReference type="InterPro" id="IPR011004">
    <property type="entry name" value="Trimer_LpxA-like_sf"/>
</dbReference>
<organism evidence="3 4">
    <name type="scientific">Anatilimnocola aggregata</name>
    <dbReference type="NCBI Taxonomy" id="2528021"/>
    <lineage>
        <taxon>Bacteria</taxon>
        <taxon>Pseudomonadati</taxon>
        <taxon>Planctomycetota</taxon>
        <taxon>Planctomycetia</taxon>
        <taxon>Pirellulales</taxon>
        <taxon>Pirellulaceae</taxon>
        <taxon>Anatilimnocola</taxon>
    </lineage>
</organism>
<dbReference type="EMBL" id="CP036274">
    <property type="protein sequence ID" value="QDU30009.1"/>
    <property type="molecule type" value="Genomic_DNA"/>
</dbReference>
<keyword evidence="4" id="KW-1185">Reference proteome</keyword>
<keyword evidence="2" id="KW-0012">Acyltransferase</keyword>
<reference evidence="3 4" key="1">
    <citation type="submission" date="2019-02" db="EMBL/GenBank/DDBJ databases">
        <title>Deep-cultivation of Planctomycetes and their phenomic and genomic characterization uncovers novel biology.</title>
        <authorList>
            <person name="Wiegand S."/>
            <person name="Jogler M."/>
            <person name="Boedeker C."/>
            <person name="Pinto D."/>
            <person name="Vollmers J."/>
            <person name="Rivas-Marin E."/>
            <person name="Kohn T."/>
            <person name="Peeters S.H."/>
            <person name="Heuer A."/>
            <person name="Rast P."/>
            <person name="Oberbeckmann S."/>
            <person name="Bunk B."/>
            <person name="Jeske O."/>
            <person name="Meyerdierks A."/>
            <person name="Storesund J.E."/>
            <person name="Kallscheuer N."/>
            <person name="Luecker S."/>
            <person name="Lage O.M."/>
            <person name="Pohl T."/>
            <person name="Merkel B.J."/>
            <person name="Hornburger P."/>
            <person name="Mueller R.-W."/>
            <person name="Bruemmer F."/>
            <person name="Labrenz M."/>
            <person name="Spormann A.M."/>
            <person name="Op den Camp H."/>
            <person name="Overmann J."/>
            <person name="Amann R."/>
            <person name="Jetten M.S.M."/>
            <person name="Mascher T."/>
            <person name="Medema M.H."/>
            <person name="Devos D.P."/>
            <person name="Kaster A.-K."/>
            <person name="Ovreas L."/>
            <person name="Rohde M."/>
            <person name="Galperin M.Y."/>
            <person name="Jogler C."/>
        </authorList>
    </citation>
    <scope>NUCLEOTIDE SEQUENCE [LARGE SCALE GENOMIC DNA]</scope>
    <source>
        <strain evidence="3 4">ETA_A8</strain>
    </source>
</reference>
<dbReference type="InterPro" id="IPR023917">
    <property type="entry name" value="Bifunctiontional_GlmU_bac-type"/>
</dbReference>